<comment type="caution">
    <text evidence="1">The sequence shown here is derived from an EMBL/GenBank/DDBJ whole genome shotgun (WGS) entry which is preliminary data.</text>
</comment>
<dbReference type="RefSeq" id="WP_252473209.1">
    <property type="nucleotide sequence ID" value="NZ_JALBWM010000294.1"/>
</dbReference>
<organism evidence="1 2">
    <name type="scientific">Microbulbifer okhotskensis</name>
    <dbReference type="NCBI Taxonomy" id="2926617"/>
    <lineage>
        <taxon>Bacteria</taxon>
        <taxon>Pseudomonadati</taxon>
        <taxon>Pseudomonadota</taxon>
        <taxon>Gammaproteobacteria</taxon>
        <taxon>Cellvibrionales</taxon>
        <taxon>Microbulbiferaceae</taxon>
        <taxon>Microbulbifer</taxon>
    </lineage>
</organism>
<dbReference type="AlphaFoldDB" id="A0A9X2ET55"/>
<proteinExistence type="predicted"/>
<reference evidence="1" key="1">
    <citation type="journal article" date="2022" name="Arch. Microbiol.">
        <title>Microbulbifer okhotskensis sp. nov., isolated from a deep bottom sediment of the Okhotsk Sea.</title>
        <authorList>
            <person name="Romanenko L."/>
            <person name="Kurilenko V."/>
            <person name="Otstavnykh N."/>
            <person name="Velansky P."/>
            <person name="Isaeva M."/>
            <person name="Mikhailov V."/>
        </authorList>
    </citation>
    <scope>NUCLEOTIDE SEQUENCE</scope>
    <source>
        <strain evidence="1">OS29</strain>
    </source>
</reference>
<protein>
    <submittedName>
        <fullName evidence="1">Uncharacterized protein</fullName>
    </submittedName>
</protein>
<evidence type="ECO:0000313" key="1">
    <source>
        <dbReference type="EMBL" id="MCO1337025.1"/>
    </source>
</evidence>
<dbReference type="EMBL" id="JALBWM010000294">
    <property type="protein sequence ID" value="MCO1337025.1"/>
    <property type="molecule type" value="Genomic_DNA"/>
</dbReference>
<accession>A0A9X2ET55</accession>
<name>A0A9X2ET55_9GAMM</name>
<keyword evidence="2" id="KW-1185">Reference proteome</keyword>
<feature type="non-terminal residue" evidence="1">
    <location>
        <position position="1"/>
    </location>
</feature>
<dbReference type="Proteomes" id="UP001139028">
    <property type="component" value="Unassembled WGS sequence"/>
</dbReference>
<evidence type="ECO:0000313" key="2">
    <source>
        <dbReference type="Proteomes" id="UP001139028"/>
    </source>
</evidence>
<gene>
    <name evidence="1" type="ORF">MO867_22125</name>
</gene>
<sequence>GEATVTREQINSEVQSYLRSGEGEALLDGLLAQRLSRFIKYLNERDQPLISLGGKAPQEVGIELEEGVC</sequence>